<evidence type="ECO:0000256" key="9">
    <source>
        <dbReference type="ARBA" id="ARBA00031636"/>
    </source>
</evidence>
<organism evidence="11 12">
    <name type="scientific">Cyclonatronum proteinivorum</name>
    <dbReference type="NCBI Taxonomy" id="1457365"/>
    <lineage>
        <taxon>Bacteria</taxon>
        <taxon>Pseudomonadati</taxon>
        <taxon>Balneolota</taxon>
        <taxon>Balneolia</taxon>
        <taxon>Balneolales</taxon>
        <taxon>Cyclonatronaceae</taxon>
        <taxon>Cyclonatronum</taxon>
    </lineage>
</organism>
<evidence type="ECO:0000313" key="11">
    <source>
        <dbReference type="EMBL" id="AXJ00274.1"/>
    </source>
</evidence>
<feature type="transmembrane region" description="Helical" evidence="10">
    <location>
        <begin position="248"/>
        <end position="269"/>
    </location>
</feature>
<dbReference type="PANTHER" id="PTHR43298">
    <property type="entry name" value="MULTIDRUG RESISTANCE PROTEIN NORM-RELATED"/>
    <property type="match status" value="1"/>
</dbReference>
<keyword evidence="4" id="KW-1003">Cell membrane</keyword>
<dbReference type="NCBIfam" id="TIGR00797">
    <property type="entry name" value="matE"/>
    <property type="match status" value="1"/>
</dbReference>
<name>A0A345UIH2_9BACT</name>
<evidence type="ECO:0000256" key="6">
    <source>
        <dbReference type="ARBA" id="ARBA00022989"/>
    </source>
</evidence>
<keyword evidence="7" id="KW-0406">Ion transport</keyword>
<dbReference type="GO" id="GO:0015297">
    <property type="term" value="F:antiporter activity"/>
    <property type="evidence" value="ECO:0007669"/>
    <property type="project" value="UniProtKB-KW"/>
</dbReference>
<evidence type="ECO:0000256" key="3">
    <source>
        <dbReference type="ARBA" id="ARBA00022449"/>
    </source>
</evidence>
<protein>
    <recommendedName>
        <fullName evidence="9">Multidrug-efflux transporter</fullName>
    </recommendedName>
</protein>
<feature type="transmembrane region" description="Helical" evidence="10">
    <location>
        <begin position="131"/>
        <end position="151"/>
    </location>
</feature>
<evidence type="ECO:0000256" key="2">
    <source>
        <dbReference type="ARBA" id="ARBA00022448"/>
    </source>
</evidence>
<feature type="transmembrane region" description="Helical" evidence="10">
    <location>
        <begin position="362"/>
        <end position="382"/>
    </location>
</feature>
<keyword evidence="5 10" id="KW-0812">Transmembrane</keyword>
<dbReference type="CDD" id="cd13131">
    <property type="entry name" value="MATE_NorM_like"/>
    <property type="match status" value="1"/>
</dbReference>
<sequence length="428" mass="46379">MSFVDTVMAGNLSTNDLAAVAIGSSILTPVFMLGVGILMAVTPIVAQHFGAEERDIIGISVRQSLWLAVLMAIPTILLLRNAYPVLTLLDLDPEVARLTEGYLKAAAWGIPGFFSFLALKHFNEAVSVTRPAMFIGVIGLFFNILGNYTLMFGKFGFPALGAVGTGWATMIVMWVMCISMLAYTWQRKDYAIFGIFDTLRLPDPQYMKELLRLGFPIGITLTMEVSMFAVVALIMGMLGTTAVAAHQIALNLASITFMMAFGLSSAITIRVGQNLGRGSLVNATFSGYVGIGMATALMCCTAALFFLFPDMLIGIYTDDPELTPLAVQLLFMAAVFQISDGLQVSGSAALRGLKDTKIPMIVNLIAYWIIGFSSGYVLGIHLEYGPKGLWAGLILGLTTAAVLHNLRFRYLTRNRSRKELMANADETL</sequence>
<dbReference type="EMBL" id="CP027806">
    <property type="protein sequence ID" value="AXJ00274.1"/>
    <property type="molecule type" value="Genomic_DNA"/>
</dbReference>
<dbReference type="KEGG" id="cprv:CYPRO_0999"/>
<keyword evidence="12" id="KW-1185">Reference proteome</keyword>
<keyword evidence="3" id="KW-0050">Antiport</keyword>
<evidence type="ECO:0000256" key="4">
    <source>
        <dbReference type="ARBA" id="ARBA00022475"/>
    </source>
</evidence>
<dbReference type="InterPro" id="IPR050222">
    <property type="entry name" value="MATE_MdtK"/>
</dbReference>
<dbReference type="PANTHER" id="PTHR43298:SF2">
    <property type="entry name" value="FMN_FAD EXPORTER YEEO-RELATED"/>
    <property type="match status" value="1"/>
</dbReference>
<feature type="transmembrane region" description="Helical" evidence="10">
    <location>
        <begin position="281"/>
        <end position="308"/>
    </location>
</feature>
<dbReference type="PIRSF" id="PIRSF006603">
    <property type="entry name" value="DinF"/>
    <property type="match status" value="1"/>
</dbReference>
<proteinExistence type="predicted"/>
<feature type="transmembrane region" description="Helical" evidence="10">
    <location>
        <begin position="328"/>
        <end position="350"/>
    </location>
</feature>
<dbReference type="AlphaFoldDB" id="A0A345UIH2"/>
<dbReference type="InterPro" id="IPR048279">
    <property type="entry name" value="MdtK-like"/>
</dbReference>
<evidence type="ECO:0000256" key="8">
    <source>
        <dbReference type="ARBA" id="ARBA00023136"/>
    </source>
</evidence>
<evidence type="ECO:0000313" key="12">
    <source>
        <dbReference type="Proteomes" id="UP000254808"/>
    </source>
</evidence>
<evidence type="ECO:0000256" key="1">
    <source>
        <dbReference type="ARBA" id="ARBA00004651"/>
    </source>
</evidence>
<feature type="transmembrane region" description="Helical" evidence="10">
    <location>
        <begin position="210"/>
        <end position="236"/>
    </location>
</feature>
<feature type="transmembrane region" description="Helical" evidence="10">
    <location>
        <begin position="102"/>
        <end position="119"/>
    </location>
</feature>
<gene>
    <name evidence="11" type="ORF">CYPRO_0999</name>
</gene>
<reference evidence="11 12" key="1">
    <citation type="submission" date="2018-03" db="EMBL/GenBank/DDBJ databases">
        <title>Phenotypic and genomic properties of Cyclonatronum proteinivorum gen. nov., sp. nov., a haloalkaliphilic bacteroidete from soda lakes possessing Na+-translocating rhodopsin.</title>
        <authorList>
            <person name="Toshchakov S.V."/>
            <person name="Korzhenkov A."/>
            <person name="Samarov N.I."/>
            <person name="Kublanov I.V."/>
            <person name="Muntyan M.S."/>
            <person name="Sorokin D.Y."/>
        </authorList>
    </citation>
    <scope>NUCLEOTIDE SEQUENCE [LARGE SCALE GENOMIC DNA]</scope>
    <source>
        <strain evidence="11 12">Omega</strain>
    </source>
</reference>
<dbReference type="GO" id="GO:0042910">
    <property type="term" value="F:xenobiotic transmembrane transporter activity"/>
    <property type="evidence" value="ECO:0007669"/>
    <property type="project" value="InterPro"/>
</dbReference>
<evidence type="ECO:0000256" key="7">
    <source>
        <dbReference type="ARBA" id="ARBA00023065"/>
    </source>
</evidence>
<dbReference type="GO" id="GO:0006811">
    <property type="term" value="P:monoatomic ion transport"/>
    <property type="evidence" value="ECO:0007669"/>
    <property type="project" value="UniProtKB-KW"/>
</dbReference>
<dbReference type="InterPro" id="IPR002528">
    <property type="entry name" value="MATE_fam"/>
</dbReference>
<dbReference type="Pfam" id="PF01554">
    <property type="entry name" value="MatE"/>
    <property type="match status" value="2"/>
</dbReference>
<feature type="transmembrane region" description="Helical" evidence="10">
    <location>
        <begin position="157"/>
        <end position="183"/>
    </location>
</feature>
<evidence type="ECO:0000256" key="5">
    <source>
        <dbReference type="ARBA" id="ARBA00022692"/>
    </source>
</evidence>
<feature type="transmembrane region" description="Helical" evidence="10">
    <location>
        <begin position="388"/>
        <end position="408"/>
    </location>
</feature>
<dbReference type="Proteomes" id="UP000254808">
    <property type="component" value="Chromosome"/>
</dbReference>
<keyword evidence="2" id="KW-0813">Transport</keyword>
<dbReference type="GO" id="GO:0005886">
    <property type="term" value="C:plasma membrane"/>
    <property type="evidence" value="ECO:0007669"/>
    <property type="project" value="UniProtKB-SubCell"/>
</dbReference>
<keyword evidence="8 10" id="KW-0472">Membrane</keyword>
<evidence type="ECO:0000256" key="10">
    <source>
        <dbReference type="SAM" id="Phobius"/>
    </source>
</evidence>
<accession>A0A345UIH2</accession>
<comment type="subcellular location">
    <subcellularLocation>
        <location evidence="1">Cell membrane</location>
        <topology evidence="1">Multi-pass membrane protein</topology>
    </subcellularLocation>
</comment>
<feature type="transmembrane region" description="Helical" evidence="10">
    <location>
        <begin position="20"/>
        <end position="45"/>
    </location>
</feature>
<keyword evidence="6 10" id="KW-1133">Transmembrane helix</keyword>
<feature type="transmembrane region" description="Helical" evidence="10">
    <location>
        <begin position="65"/>
        <end position="82"/>
    </location>
</feature>